<dbReference type="GO" id="GO:0009055">
    <property type="term" value="F:electron transfer activity"/>
    <property type="evidence" value="ECO:0007669"/>
    <property type="project" value="UniProtKB-UniRule"/>
</dbReference>
<evidence type="ECO:0000256" key="15">
    <source>
        <dbReference type="SAM" id="Phobius"/>
    </source>
</evidence>
<dbReference type="AlphaFoldDB" id="A0A0B7IYZ3"/>
<comment type="caution">
    <text evidence="14">Lacks conserved residue(s) required for the propagation of feature annotation.</text>
</comment>
<protein>
    <recommendedName>
        <fullName evidence="14">Disulfide bond formation protein B</fullName>
    </recommendedName>
    <alternativeName>
        <fullName evidence="14">Disulfide oxidoreductase</fullName>
    </alternativeName>
</protein>
<comment type="similarity">
    <text evidence="2 14">Belongs to the DsbB family.</text>
</comment>
<dbReference type="KEGG" id="mbac:BN1209_0653"/>
<evidence type="ECO:0000256" key="3">
    <source>
        <dbReference type="ARBA" id="ARBA00022448"/>
    </source>
</evidence>
<evidence type="ECO:0000256" key="7">
    <source>
        <dbReference type="ARBA" id="ARBA00022982"/>
    </source>
</evidence>
<dbReference type="InterPro" id="IPR022920">
    <property type="entry name" value="Disulphide_bond_form_DsbB"/>
</dbReference>
<dbReference type="GO" id="GO:0015035">
    <property type="term" value="F:protein-disulfide reductase activity"/>
    <property type="evidence" value="ECO:0007669"/>
    <property type="project" value="UniProtKB-UniRule"/>
</dbReference>
<keyword evidence="5" id="KW-0997">Cell inner membrane</keyword>
<dbReference type="HOGENOM" id="CLU_098660_1_0_4"/>
<dbReference type="Pfam" id="PF02600">
    <property type="entry name" value="DsbB"/>
    <property type="match status" value="1"/>
</dbReference>
<sequence length="166" mass="18338">MLNKILNCRAAYLLGFFASFGLVALALVIQTQHNLEPCPLCISQRIVLMGLGVLFLIAAIHNPQKPTWVKLYALLQTLTALGGASVAIRHWYLQVHKDEMLVDCGVGFDYMFENFPLKKALTLVFRGTGDCASIDWTFLGLSIPQLALIAFLSIAAYALLLAKKRI</sequence>
<dbReference type="HAMAP" id="MF_00286">
    <property type="entry name" value="DsbB"/>
    <property type="match status" value="1"/>
</dbReference>
<feature type="transmembrane region" description="Helical" evidence="15">
    <location>
        <begin position="42"/>
        <end position="60"/>
    </location>
</feature>
<evidence type="ECO:0000256" key="13">
    <source>
        <dbReference type="ARBA" id="ARBA00023284"/>
    </source>
</evidence>
<feature type="transmembrane region" description="Helical" evidence="15">
    <location>
        <begin position="12"/>
        <end position="30"/>
    </location>
</feature>
<comment type="function">
    <text evidence="14">Required for disulfide bond formation in some periplasmic proteins. Acts by oxidizing the DsbA protein.</text>
</comment>
<proteinExistence type="inferred from homology"/>
<keyword evidence="9 14" id="KW-0560">Oxidoreductase</keyword>
<evidence type="ECO:0000256" key="2">
    <source>
        <dbReference type="ARBA" id="ARBA00008823"/>
    </source>
</evidence>
<feature type="transmembrane region" description="Helical" evidence="15">
    <location>
        <begin position="72"/>
        <end position="92"/>
    </location>
</feature>
<evidence type="ECO:0000256" key="1">
    <source>
        <dbReference type="ARBA" id="ARBA00004429"/>
    </source>
</evidence>
<accession>A0A0B7IYZ3</accession>
<evidence type="ECO:0000256" key="12">
    <source>
        <dbReference type="ARBA" id="ARBA00023186"/>
    </source>
</evidence>
<dbReference type="EMBL" id="LN794158">
    <property type="protein sequence ID" value="CEN55696.1"/>
    <property type="molecule type" value="Genomic_DNA"/>
</dbReference>
<evidence type="ECO:0000256" key="5">
    <source>
        <dbReference type="ARBA" id="ARBA00022519"/>
    </source>
</evidence>
<keyword evidence="11 14" id="KW-1015">Disulfide bond</keyword>
<feature type="topological domain" description="Cytoplasmic" evidence="14">
    <location>
        <begin position="1"/>
        <end position="11"/>
    </location>
</feature>
<comment type="subcellular location">
    <subcellularLocation>
        <location evidence="1">Cell inner membrane</location>
        <topology evidence="1">Multi-pass membrane protein</topology>
    </subcellularLocation>
    <subcellularLocation>
        <location evidence="14">Cell membrane</location>
        <topology evidence="14">Multi-pass membrane protein</topology>
    </subcellularLocation>
</comment>
<dbReference type="PANTHER" id="PTHR36570:SF3">
    <property type="entry name" value="DISULFIDE BOND FORMATION PROTEIN B"/>
    <property type="match status" value="1"/>
</dbReference>
<evidence type="ECO:0000256" key="4">
    <source>
        <dbReference type="ARBA" id="ARBA00022475"/>
    </source>
</evidence>
<evidence type="ECO:0000256" key="14">
    <source>
        <dbReference type="HAMAP-Rule" id="MF_00286"/>
    </source>
</evidence>
<evidence type="ECO:0000256" key="6">
    <source>
        <dbReference type="ARBA" id="ARBA00022692"/>
    </source>
</evidence>
<dbReference type="InterPro" id="IPR050183">
    <property type="entry name" value="DsbB"/>
</dbReference>
<dbReference type="STRING" id="1581680.BN1209_0653"/>
<dbReference type="OrthoDB" id="3711263at2"/>
<dbReference type="SUPFAM" id="SSF158442">
    <property type="entry name" value="DsbB-like"/>
    <property type="match status" value="1"/>
</dbReference>
<evidence type="ECO:0000256" key="11">
    <source>
        <dbReference type="ARBA" id="ARBA00023157"/>
    </source>
</evidence>
<keyword evidence="3 14" id="KW-0813">Transport</keyword>
<dbReference type="GO" id="GO:0005886">
    <property type="term" value="C:plasma membrane"/>
    <property type="evidence" value="ECO:0007669"/>
    <property type="project" value="UniProtKB-SubCell"/>
</dbReference>
<dbReference type="InterPro" id="IPR023380">
    <property type="entry name" value="DsbB-like_sf"/>
</dbReference>
<keyword evidence="10 14" id="KW-0472">Membrane</keyword>
<organism evidence="16 17">
    <name type="scientific">Candidatus Methylopumilus turicensis</name>
    <dbReference type="NCBI Taxonomy" id="1581680"/>
    <lineage>
        <taxon>Bacteria</taxon>
        <taxon>Pseudomonadati</taxon>
        <taxon>Pseudomonadota</taxon>
        <taxon>Betaproteobacteria</taxon>
        <taxon>Nitrosomonadales</taxon>
        <taxon>Methylophilaceae</taxon>
        <taxon>Candidatus Methylopumilus</taxon>
    </lineage>
</organism>
<keyword evidence="4 14" id="KW-1003">Cell membrane</keyword>
<feature type="topological domain" description="Periplasmic" evidence="14">
    <location>
        <begin position="29"/>
        <end position="46"/>
    </location>
</feature>
<evidence type="ECO:0000313" key="17">
    <source>
        <dbReference type="Proteomes" id="UP000056322"/>
    </source>
</evidence>
<dbReference type="Gene3D" id="1.20.1550.10">
    <property type="entry name" value="DsbB-like"/>
    <property type="match status" value="1"/>
</dbReference>
<dbReference type="InterPro" id="IPR003752">
    <property type="entry name" value="DiS_bond_form_DsbB/BdbC"/>
</dbReference>
<feature type="transmembrane region" description="Helical" evidence="15">
    <location>
        <begin position="143"/>
        <end position="162"/>
    </location>
</feature>
<evidence type="ECO:0000313" key="16">
    <source>
        <dbReference type="EMBL" id="CEN55696.1"/>
    </source>
</evidence>
<evidence type="ECO:0000256" key="10">
    <source>
        <dbReference type="ARBA" id="ARBA00023136"/>
    </source>
</evidence>
<keyword evidence="7 14" id="KW-0249">Electron transport</keyword>
<name>A0A0B7IYZ3_9PROT</name>
<evidence type="ECO:0000256" key="9">
    <source>
        <dbReference type="ARBA" id="ARBA00023002"/>
    </source>
</evidence>
<reference evidence="17" key="1">
    <citation type="submission" date="2014-12" db="EMBL/GenBank/DDBJ databases">
        <authorList>
            <person name="Salcher M.M."/>
        </authorList>
    </citation>
    <scope>NUCLEOTIDE SEQUENCE [LARGE SCALE GENOMIC DNA]</scope>
    <source>
        <strain evidence="17">MMS-10A-171</strain>
    </source>
</reference>
<keyword evidence="12 14" id="KW-0143">Chaperone</keyword>
<evidence type="ECO:0000256" key="8">
    <source>
        <dbReference type="ARBA" id="ARBA00022989"/>
    </source>
</evidence>
<dbReference type="Proteomes" id="UP000056322">
    <property type="component" value="Chromosome 1"/>
</dbReference>
<dbReference type="RefSeq" id="WP_045750929.1">
    <property type="nucleotide sequence ID" value="NZ_LN794158.1"/>
</dbReference>
<keyword evidence="13 14" id="KW-0676">Redox-active center</keyword>
<keyword evidence="17" id="KW-1185">Reference proteome</keyword>
<dbReference type="PANTHER" id="PTHR36570">
    <property type="entry name" value="DISULFIDE BOND FORMATION PROTEIN B"/>
    <property type="match status" value="1"/>
</dbReference>
<dbReference type="GO" id="GO:0006457">
    <property type="term" value="P:protein folding"/>
    <property type="evidence" value="ECO:0007669"/>
    <property type="project" value="InterPro"/>
</dbReference>
<keyword evidence="6 14" id="KW-0812">Transmembrane</keyword>
<feature type="topological domain" description="Cytoplasmic" evidence="14">
    <location>
        <begin position="165"/>
        <end position="166"/>
    </location>
</feature>
<feature type="disulfide bond" description="Redox-active" evidence="14">
    <location>
        <begin position="38"/>
        <end position="41"/>
    </location>
</feature>
<keyword evidence="8 14" id="KW-1133">Transmembrane helix</keyword>
<gene>
    <name evidence="14 16" type="primary">dsbB</name>
    <name evidence="16" type="ORF">BN1209_0653</name>
</gene>